<keyword evidence="5 8" id="KW-0067">ATP-binding</keyword>
<keyword evidence="2" id="KW-0808">Transferase</keyword>
<dbReference type="InterPro" id="IPR011009">
    <property type="entry name" value="Kinase-like_dom_sf"/>
</dbReference>
<evidence type="ECO:0000256" key="5">
    <source>
        <dbReference type="ARBA" id="ARBA00022840"/>
    </source>
</evidence>
<evidence type="ECO:0000256" key="2">
    <source>
        <dbReference type="ARBA" id="ARBA00022679"/>
    </source>
</evidence>
<dbReference type="PANTHER" id="PTHR43289">
    <property type="entry name" value="MITOGEN-ACTIVATED PROTEIN KINASE KINASE KINASE 20-RELATED"/>
    <property type="match status" value="1"/>
</dbReference>
<dbReference type="CDD" id="cd14014">
    <property type="entry name" value="STKc_PknB_like"/>
    <property type="match status" value="1"/>
</dbReference>
<evidence type="ECO:0000256" key="1">
    <source>
        <dbReference type="ARBA" id="ARBA00022527"/>
    </source>
</evidence>
<dbReference type="KEGG" id="sus:Acid_0585"/>
<evidence type="ECO:0000256" key="3">
    <source>
        <dbReference type="ARBA" id="ARBA00022741"/>
    </source>
</evidence>
<keyword evidence="4 10" id="KW-0418">Kinase</keyword>
<dbReference type="PROSITE" id="PS00107">
    <property type="entry name" value="PROTEIN_KINASE_ATP"/>
    <property type="match status" value="1"/>
</dbReference>
<dbReference type="Gene3D" id="3.30.200.20">
    <property type="entry name" value="Phosphorylase Kinase, domain 1"/>
    <property type="match status" value="1"/>
</dbReference>
<dbReference type="SUPFAM" id="SSF56112">
    <property type="entry name" value="Protein kinase-like (PK-like)"/>
    <property type="match status" value="1"/>
</dbReference>
<dbReference type="EMBL" id="CP000473">
    <property type="protein sequence ID" value="ABJ81591.1"/>
    <property type="molecule type" value="Genomic_DNA"/>
</dbReference>
<protein>
    <submittedName>
        <fullName evidence="10">Serine/threonine protein kinase</fullName>
    </submittedName>
</protein>
<dbReference type="Pfam" id="PF00069">
    <property type="entry name" value="Pkinase"/>
    <property type="match status" value="1"/>
</dbReference>
<dbReference type="SMART" id="SM00220">
    <property type="entry name" value="S_TKc"/>
    <property type="match status" value="1"/>
</dbReference>
<feature type="domain" description="Protein kinase" evidence="9">
    <location>
        <begin position="12"/>
        <end position="275"/>
    </location>
</feature>
<keyword evidence="3 8" id="KW-0547">Nucleotide-binding</keyword>
<keyword evidence="1 10" id="KW-0723">Serine/threonine-protein kinase</keyword>
<evidence type="ECO:0000256" key="4">
    <source>
        <dbReference type="ARBA" id="ARBA00022777"/>
    </source>
</evidence>
<gene>
    <name evidence="10" type="ordered locus">Acid_0585</name>
</gene>
<dbReference type="SUPFAM" id="SSF82171">
    <property type="entry name" value="DPP6 N-terminal domain-like"/>
    <property type="match status" value="1"/>
</dbReference>
<dbReference type="PROSITE" id="PS00108">
    <property type="entry name" value="PROTEIN_KINASE_ST"/>
    <property type="match status" value="1"/>
</dbReference>
<dbReference type="eggNOG" id="COG0515">
    <property type="taxonomic scope" value="Bacteria"/>
</dbReference>
<dbReference type="InterPro" id="IPR011042">
    <property type="entry name" value="6-blade_b-propeller_TolB-like"/>
</dbReference>
<sequence length="862" mass="91815">MALTGGEKLGPYEILSALGAGGMGEVYRARDARLGRDVALKVLPAEVASDPTRRQRFEIEARAIAALNHPNIVAVYDVGSESGVLYIVTELVEGETLVGAKAGLRKTIEIAVQIAGGLAAAHEAGIVHRDLKPSNIVLARDGRVKILDFGVAKVTPAIAAGAAITETITVNTRPGAVMGTVGYMSPEQVLGNSADHRSDIFSFGIILNELLTGKRAFQGATSVDTMQAILRQDPPLLPETVPVPVRQIVQHCLEKEPGNRFQSARDLAFALSAYAQGSSQSDLNTVLPAGSRTRRWRWSLLALPVAAALGALAGGYWLNPAAPPTYTGMLLGGPEVTMGPRLSPDGHILAFQAMVEGLTQVAVMRPETGDWTALTHQRERGFVLEMSWAADGSRIYYDRVTDVPRGVFSVPVLGGTEHLVLEDAMWPQALPDGSLLVTRLNADRRQQLYHFWPESGRMEAIALLTPNFYATVRASADGKRAFALGHPAGGGQAAQHLYAIDVASGSVRQLATGLPNDSAMQALALTRDGKSLLVSLVAGNMGKVAKLPIDGSGGARTLLTVSGHPEYIDSGPDESVYVDEHTTAMNSLRIKPASGRAQRDATIPVAQLPSPFHAAVLGDGREVFAKYAGGRSRLMVFDGTKEAAPLVNTTEETAGPVAPVGESEIAFLVGPEPRRTIAMATVRNGRITRRIGFDHGTINSLAATPDGKVLLCSAGGAVWRIPLTDGEPKRLRAGNAIALDAAGRNLFVQVIESPKTRLIRVPLDGGAEQEVPVQEPYHLSTNLIGPNAVGKDGQLVAPMLSPDAWSSPPYLIDLATGNVKRLRVEGFDFADYRFLGWGRDGEVVAAAFELRSAMWKFVPEKR</sequence>
<dbReference type="AlphaFoldDB" id="Q02BH5"/>
<evidence type="ECO:0000313" key="10">
    <source>
        <dbReference type="EMBL" id="ABJ81591.1"/>
    </source>
</evidence>
<dbReference type="STRING" id="234267.Acid_0585"/>
<name>Q02BH5_SOLUE</name>
<dbReference type="InterPro" id="IPR000719">
    <property type="entry name" value="Prot_kinase_dom"/>
</dbReference>
<dbReference type="InterPro" id="IPR008271">
    <property type="entry name" value="Ser/Thr_kinase_AS"/>
</dbReference>
<dbReference type="GO" id="GO:0004674">
    <property type="term" value="F:protein serine/threonine kinase activity"/>
    <property type="evidence" value="ECO:0007669"/>
    <property type="project" value="UniProtKB-KW"/>
</dbReference>
<dbReference type="InterPro" id="IPR017441">
    <property type="entry name" value="Protein_kinase_ATP_BS"/>
</dbReference>
<dbReference type="PROSITE" id="PS50011">
    <property type="entry name" value="PROTEIN_KINASE_DOM"/>
    <property type="match status" value="1"/>
</dbReference>
<proteinExistence type="predicted"/>
<dbReference type="PANTHER" id="PTHR43289:SF34">
    <property type="entry name" value="SERINE_THREONINE-PROTEIN KINASE YBDM-RELATED"/>
    <property type="match status" value="1"/>
</dbReference>
<evidence type="ECO:0000256" key="6">
    <source>
        <dbReference type="ARBA" id="ARBA00047899"/>
    </source>
</evidence>
<evidence type="ECO:0000256" key="8">
    <source>
        <dbReference type="PROSITE-ProRule" id="PRU10141"/>
    </source>
</evidence>
<feature type="binding site" evidence="8">
    <location>
        <position position="41"/>
    </location>
    <ligand>
        <name>ATP</name>
        <dbReference type="ChEBI" id="CHEBI:30616"/>
    </ligand>
</feature>
<comment type="catalytic activity">
    <reaction evidence="6">
        <text>L-threonyl-[protein] + ATP = O-phospho-L-threonyl-[protein] + ADP + H(+)</text>
        <dbReference type="Rhea" id="RHEA:46608"/>
        <dbReference type="Rhea" id="RHEA-COMP:11060"/>
        <dbReference type="Rhea" id="RHEA-COMP:11605"/>
        <dbReference type="ChEBI" id="CHEBI:15378"/>
        <dbReference type="ChEBI" id="CHEBI:30013"/>
        <dbReference type="ChEBI" id="CHEBI:30616"/>
        <dbReference type="ChEBI" id="CHEBI:61977"/>
        <dbReference type="ChEBI" id="CHEBI:456216"/>
        <dbReference type="EC" id="2.7.11.1"/>
    </reaction>
</comment>
<dbReference type="Gene3D" id="2.120.10.30">
    <property type="entry name" value="TolB, C-terminal domain"/>
    <property type="match status" value="2"/>
</dbReference>
<accession>Q02BH5</accession>
<dbReference type="InParanoid" id="Q02BH5"/>
<dbReference type="FunFam" id="3.30.200.20:FF:000035">
    <property type="entry name" value="Serine/threonine protein kinase Stk1"/>
    <property type="match status" value="1"/>
</dbReference>
<evidence type="ECO:0000259" key="9">
    <source>
        <dbReference type="PROSITE" id="PS50011"/>
    </source>
</evidence>
<reference evidence="10" key="1">
    <citation type="submission" date="2006-10" db="EMBL/GenBank/DDBJ databases">
        <title>Complete sequence of Solibacter usitatus Ellin6076.</title>
        <authorList>
            <consortium name="US DOE Joint Genome Institute"/>
            <person name="Copeland A."/>
            <person name="Lucas S."/>
            <person name="Lapidus A."/>
            <person name="Barry K."/>
            <person name="Detter J.C."/>
            <person name="Glavina del Rio T."/>
            <person name="Hammon N."/>
            <person name="Israni S."/>
            <person name="Dalin E."/>
            <person name="Tice H."/>
            <person name="Pitluck S."/>
            <person name="Thompson L.S."/>
            <person name="Brettin T."/>
            <person name="Bruce D."/>
            <person name="Han C."/>
            <person name="Tapia R."/>
            <person name="Gilna P."/>
            <person name="Schmutz J."/>
            <person name="Larimer F."/>
            <person name="Land M."/>
            <person name="Hauser L."/>
            <person name="Kyrpides N."/>
            <person name="Mikhailova N."/>
            <person name="Janssen P.H."/>
            <person name="Kuske C.R."/>
            <person name="Richardson P."/>
        </authorList>
    </citation>
    <scope>NUCLEOTIDE SEQUENCE</scope>
    <source>
        <strain evidence="10">Ellin6076</strain>
    </source>
</reference>
<organism evidence="10">
    <name type="scientific">Solibacter usitatus (strain Ellin6076)</name>
    <dbReference type="NCBI Taxonomy" id="234267"/>
    <lineage>
        <taxon>Bacteria</taxon>
        <taxon>Pseudomonadati</taxon>
        <taxon>Acidobacteriota</taxon>
        <taxon>Terriglobia</taxon>
        <taxon>Bryobacterales</taxon>
        <taxon>Solibacteraceae</taxon>
        <taxon>Candidatus Solibacter</taxon>
    </lineage>
</organism>
<comment type="catalytic activity">
    <reaction evidence="7">
        <text>L-seryl-[protein] + ATP = O-phospho-L-seryl-[protein] + ADP + H(+)</text>
        <dbReference type="Rhea" id="RHEA:17989"/>
        <dbReference type="Rhea" id="RHEA-COMP:9863"/>
        <dbReference type="Rhea" id="RHEA-COMP:11604"/>
        <dbReference type="ChEBI" id="CHEBI:15378"/>
        <dbReference type="ChEBI" id="CHEBI:29999"/>
        <dbReference type="ChEBI" id="CHEBI:30616"/>
        <dbReference type="ChEBI" id="CHEBI:83421"/>
        <dbReference type="ChEBI" id="CHEBI:456216"/>
        <dbReference type="EC" id="2.7.11.1"/>
    </reaction>
</comment>
<dbReference type="SUPFAM" id="SSF63829">
    <property type="entry name" value="Calcium-dependent phosphotriesterase"/>
    <property type="match status" value="1"/>
</dbReference>
<dbReference type="OrthoDB" id="100367at2"/>
<evidence type="ECO:0000256" key="7">
    <source>
        <dbReference type="ARBA" id="ARBA00048679"/>
    </source>
</evidence>
<dbReference type="HOGENOM" id="CLU_012906_0_0_0"/>
<dbReference type="eggNOG" id="COG0823">
    <property type="taxonomic scope" value="Bacteria"/>
</dbReference>
<dbReference type="GO" id="GO:0005524">
    <property type="term" value="F:ATP binding"/>
    <property type="evidence" value="ECO:0007669"/>
    <property type="project" value="UniProtKB-UniRule"/>
</dbReference>
<dbReference type="Gene3D" id="1.10.510.10">
    <property type="entry name" value="Transferase(Phosphotransferase) domain 1"/>
    <property type="match status" value="1"/>
</dbReference>